<dbReference type="InterPro" id="IPR008306">
    <property type="entry name" value="UCP018008"/>
</dbReference>
<accession>A0A0A0BSM9</accession>
<evidence type="ECO:0000313" key="2">
    <source>
        <dbReference type="EMBL" id="KGM10961.1"/>
    </source>
</evidence>
<reference evidence="2 3" key="1">
    <citation type="submission" date="2013-08" db="EMBL/GenBank/DDBJ databases">
        <title>Genome sequencing of Cellulomonas carbonis T26.</title>
        <authorList>
            <person name="Chen F."/>
            <person name="Li Y."/>
            <person name="Wang G."/>
        </authorList>
    </citation>
    <scope>NUCLEOTIDE SEQUENCE [LARGE SCALE GENOMIC DNA]</scope>
    <source>
        <strain evidence="2 3">T26</strain>
    </source>
</reference>
<dbReference type="Pfam" id="PF04250">
    <property type="entry name" value="DUF429"/>
    <property type="match status" value="1"/>
</dbReference>
<dbReference type="AlphaFoldDB" id="A0A0A0BSM9"/>
<keyword evidence="2" id="KW-0418">Kinase</keyword>
<feature type="region of interest" description="Disordered" evidence="1">
    <location>
        <begin position="246"/>
        <end position="276"/>
    </location>
</feature>
<dbReference type="RefSeq" id="WP_052426151.1">
    <property type="nucleotide sequence ID" value="NZ_AXCY01000034.1"/>
</dbReference>
<dbReference type="EMBL" id="AXCY01000034">
    <property type="protein sequence ID" value="KGM10961.1"/>
    <property type="molecule type" value="Genomic_DNA"/>
</dbReference>
<reference evidence="2 3" key="2">
    <citation type="journal article" date="2015" name="Stand. Genomic Sci.">
        <title>Draft genome sequence of Cellulomonas carbonis T26(T) and comparative analysis of six Cellulomonas genomes.</title>
        <authorList>
            <person name="Zhuang W."/>
            <person name="Zhang S."/>
            <person name="Xia X."/>
            <person name="Wang G."/>
        </authorList>
    </citation>
    <scope>NUCLEOTIDE SEQUENCE [LARGE SCALE GENOMIC DNA]</scope>
    <source>
        <strain evidence="2 3">T26</strain>
    </source>
</reference>
<keyword evidence="2" id="KW-0808">Transferase</keyword>
<name>A0A0A0BSM9_9CELL</name>
<protein>
    <submittedName>
        <fullName evidence="2">GTP pyrophosphokinase</fullName>
    </submittedName>
</protein>
<proteinExistence type="predicted"/>
<dbReference type="GO" id="GO:0016301">
    <property type="term" value="F:kinase activity"/>
    <property type="evidence" value="ECO:0007669"/>
    <property type="project" value="UniProtKB-KW"/>
</dbReference>
<dbReference type="Proteomes" id="UP000029839">
    <property type="component" value="Unassembled WGS sequence"/>
</dbReference>
<organism evidence="2 3">
    <name type="scientific">Cellulomonas carbonis T26</name>
    <dbReference type="NCBI Taxonomy" id="947969"/>
    <lineage>
        <taxon>Bacteria</taxon>
        <taxon>Bacillati</taxon>
        <taxon>Actinomycetota</taxon>
        <taxon>Actinomycetes</taxon>
        <taxon>Micrococcales</taxon>
        <taxon>Cellulomonadaceae</taxon>
        <taxon>Cellulomonas</taxon>
    </lineage>
</organism>
<evidence type="ECO:0000313" key="3">
    <source>
        <dbReference type="Proteomes" id="UP000029839"/>
    </source>
</evidence>
<dbReference type="InterPro" id="IPR007362">
    <property type="entry name" value="DUF429"/>
</dbReference>
<gene>
    <name evidence="2" type="ORF">N868_12940</name>
</gene>
<dbReference type="PIRSF" id="PIRSF018008">
    <property type="entry name" value="UCP018008"/>
    <property type="match status" value="1"/>
</dbReference>
<dbReference type="OrthoDB" id="9801824at2"/>
<feature type="compositionally biased region" description="Low complexity" evidence="1">
    <location>
        <begin position="252"/>
        <end position="261"/>
    </location>
</feature>
<sequence length="276" mass="29986">MTTYLGIDLAWSARNRTGLAALDDDGALVASASVRSDDDVDAFVASASTGRVVAAIDAPLVVPNDSGQRTCERLVNAEFGPYYAGAHSSNRANPLFQRPRGLALSERHGWDVDPASRHRTDVSVAIEVYPHPATITLFGLPTVLRYKRKRGRSVTACRDELLRLMDLMEQHLDAPLLLSTSSRWAQIRDAVAAATRPFHLGAVEDEVDAVLCAYLAWLWGTRDERMRVIGDVDDGYIVVPGRPTVPAVRPSRPVTRPTAATHPPPTPTPPARPGAR</sequence>
<comment type="caution">
    <text evidence="2">The sequence shown here is derived from an EMBL/GenBank/DDBJ whole genome shotgun (WGS) entry which is preliminary data.</text>
</comment>
<feature type="compositionally biased region" description="Pro residues" evidence="1">
    <location>
        <begin position="262"/>
        <end position="276"/>
    </location>
</feature>
<keyword evidence="3" id="KW-1185">Reference proteome</keyword>
<evidence type="ECO:0000256" key="1">
    <source>
        <dbReference type="SAM" id="MobiDB-lite"/>
    </source>
</evidence>